<evidence type="ECO:0000313" key="3">
    <source>
        <dbReference type="Proteomes" id="UP000502823"/>
    </source>
</evidence>
<dbReference type="AlphaFoldDB" id="A0A6L2PRU1"/>
<keyword evidence="1" id="KW-0560">Oxidoreductase</keyword>
<gene>
    <name evidence="2" type="ORF">Cfor_01351</name>
</gene>
<dbReference type="OrthoDB" id="8185424at2759"/>
<keyword evidence="3" id="KW-1185">Reference proteome</keyword>
<accession>A0A6L2PRU1</accession>
<evidence type="ECO:0000313" key="2">
    <source>
        <dbReference type="EMBL" id="GFG35293.1"/>
    </source>
</evidence>
<protein>
    <submittedName>
        <fullName evidence="2">Uncharacterized protein</fullName>
    </submittedName>
</protein>
<feature type="non-terminal residue" evidence="2">
    <location>
        <position position="1"/>
    </location>
</feature>
<proteinExistence type="predicted"/>
<organism evidence="2 3">
    <name type="scientific">Coptotermes formosanus</name>
    <name type="common">Formosan subterranean termite</name>
    <dbReference type="NCBI Taxonomy" id="36987"/>
    <lineage>
        <taxon>Eukaryota</taxon>
        <taxon>Metazoa</taxon>
        <taxon>Ecdysozoa</taxon>
        <taxon>Arthropoda</taxon>
        <taxon>Hexapoda</taxon>
        <taxon>Insecta</taxon>
        <taxon>Pterygota</taxon>
        <taxon>Neoptera</taxon>
        <taxon>Polyneoptera</taxon>
        <taxon>Dictyoptera</taxon>
        <taxon>Blattodea</taxon>
        <taxon>Blattoidea</taxon>
        <taxon>Termitoidae</taxon>
        <taxon>Rhinotermitidae</taxon>
        <taxon>Coptotermes</taxon>
    </lineage>
</organism>
<dbReference type="EMBL" id="BLKM01012032">
    <property type="protein sequence ID" value="GFG35293.1"/>
    <property type="molecule type" value="Genomic_DNA"/>
</dbReference>
<dbReference type="GO" id="GO:0016705">
    <property type="term" value="F:oxidoreductase activity, acting on paired donors, with incorporation or reduction of molecular oxygen"/>
    <property type="evidence" value="ECO:0007669"/>
    <property type="project" value="InterPro"/>
</dbReference>
<comment type="caution">
    <text evidence="2">The sequence shown here is derived from an EMBL/GenBank/DDBJ whole genome shotgun (WGS) entry which is preliminary data.</text>
</comment>
<reference evidence="3" key="1">
    <citation type="submission" date="2020-01" db="EMBL/GenBank/DDBJ databases">
        <title>Draft genome sequence of the Termite Coptotermes fromosanus.</title>
        <authorList>
            <person name="Itakura S."/>
            <person name="Yosikawa Y."/>
            <person name="Umezawa K."/>
        </authorList>
    </citation>
    <scope>NUCLEOTIDE SEQUENCE [LARGE SCALE GENOMIC DNA]</scope>
</reference>
<dbReference type="SUPFAM" id="SSF48264">
    <property type="entry name" value="Cytochrome P450"/>
    <property type="match status" value="1"/>
</dbReference>
<keyword evidence="1" id="KW-0503">Monooxygenase</keyword>
<sequence length="58" mass="6726">RSFGAMQTKVGLICLLSRYKFQTCEKTSDPLKIDPKKFIMTPIEGVWLKATYRDRLDS</sequence>
<dbReference type="Proteomes" id="UP000502823">
    <property type="component" value="Unassembled WGS sequence"/>
</dbReference>
<dbReference type="GO" id="GO:0020037">
    <property type="term" value="F:heme binding"/>
    <property type="evidence" value="ECO:0007669"/>
    <property type="project" value="InterPro"/>
</dbReference>
<name>A0A6L2PRU1_COPFO</name>
<dbReference type="InParanoid" id="A0A6L2PRU1"/>
<dbReference type="GO" id="GO:0005506">
    <property type="term" value="F:iron ion binding"/>
    <property type="evidence" value="ECO:0007669"/>
    <property type="project" value="InterPro"/>
</dbReference>
<dbReference type="InterPro" id="IPR036396">
    <property type="entry name" value="Cyt_P450_sf"/>
</dbReference>
<dbReference type="GO" id="GO:0004497">
    <property type="term" value="F:monooxygenase activity"/>
    <property type="evidence" value="ECO:0007669"/>
    <property type="project" value="UniProtKB-KW"/>
</dbReference>
<evidence type="ECO:0000256" key="1">
    <source>
        <dbReference type="ARBA" id="ARBA00023033"/>
    </source>
</evidence>